<evidence type="ECO:0000256" key="1">
    <source>
        <dbReference type="SAM" id="MobiDB-lite"/>
    </source>
</evidence>
<dbReference type="Proteomes" id="UP001054945">
    <property type="component" value="Unassembled WGS sequence"/>
</dbReference>
<accession>A0AAV4UZC9</accession>
<proteinExistence type="predicted"/>
<dbReference type="AlphaFoldDB" id="A0AAV4UZC9"/>
<protein>
    <submittedName>
        <fullName evidence="2">Uncharacterized protein</fullName>
    </submittedName>
</protein>
<evidence type="ECO:0000313" key="2">
    <source>
        <dbReference type="EMBL" id="GIY62973.1"/>
    </source>
</evidence>
<feature type="region of interest" description="Disordered" evidence="1">
    <location>
        <begin position="1"/>
        <end position="23"/>
    </location>
</feature>
<evidence type="ECO:0000313" key="3">
    <source>
        <dbReference type="Proteomes" id="UP001054945"/>
    </source>
</evidence>
<name>A0AAV4UZC9_CAEEX</name>
<gene>
    <name evidence="2" type="primary">AVEN_80343_1</name>
    <name evidence="2" type="ORF">CEXT_673171</name>
</gene>
<comment type="caution">
    <text evidence="2">The sequence shown here is derived from an EMBL/GenBank/DDBJ whole genome shotgun (WGS) entry which is preliminary data.</text>
</comment>
<feature type="compositionally biased region" description="Polar residues" evidence="1">
    <location>
        <begin position="13"/>
        <end position="23"/>
    </location>
</feature>
<reference evidence="2 3" key="1">
    <citation type="submission" date="2021-06" db="EMBL/GenBank/DDBJ databases">
        <title>Caerostris extrusa draft genome.</title>
        <authorList>
            <person name="Kono N."/>
            <person name="Arakawa K."/>
        </authorList>
    </citation>
    <scope>NUCLEOTIDE SEQUENCE [LARGE SCALE GENOMIC DNA]</scope>
</reference>
<dbReference type="EMBL" id="BPLR01013687">
    <property type="protein sequence ID" value="GIY62973.1"/>
    <property type="molecule type" value="Genomic_DNA"/>
</dbReference>
<keyword evidence="3" id="KW-1185">Reference proteome</keyword>
<organism evidence="2 3">
    <name type="scientific">Caerostris extrusa</name>
    <name type="common">Bark spider</name>
    <name type="synonym">Caerostris bankana</name>
    <dbReference type="NCBI Taxonomy" id="172846"/>
    <lineage>
        <taxon>Eukaryota</taxon>
        <taxon>Metazoa</taxon>
        <taxon>Ecdysozoa</taxon>
        <taxon>Arthropoda</taxon>
        <taxon>Chelicerata</taxon>
        <taxon>Arachnida</taxon>
        <taxon>Araneae</taxon>
        <taxon>Araneomorphae</taxon>
        <taxon>Entelegynae</taxon>
        <taxon>Araneoidea</taxon>
        <taxon>Araneidae</taxon>
        <taxon>Caerostris</taxon>
    </lineage>
</organism>
<sequence>MLRKSGCCDDSVDCQNGDSGESSSNAYENFRAFTFLQYTSLGNPLKPVHFEFHHEETIAISSDEDPEDADEYGHNDDDPEANPHVRIRRDAKWSPDYDLYGQWAEEYYAEYESAQLKAQAKLHKQTVGTIQPNSRGNAEIPKEEAVAHLDWTGHRSPGSCSQHCTMRHQDFSQKTLLQTFLRLFAMYTILKKKISDSIKDYEPGVHVRKNGEVERYTPTEEELEALREVRKLLYSVY</sequence>
<feature type="region of interest" description="Disordered" evidence="1">
    <location>
        <begin position="61"/>
        <end position="83"/>
    </location>
</feature>